<organism evidence="1 2">
    <name type="scientific">Penicillium nordicum</name>
    <dbReference type="NCBI Taxonomy" id="229535"/>
    <lineage>
        <taxon>Eukaryota</taxon>
        <taxon>Fungi</taxon>
        <taxon>Dikarya</taxon>
        <taxon>Ascomycota</taxon>
        <taxon>Pezizomycotina</taxon>
        <taxon>Eurotiomycetes</taxon>
        <taxon>Eurotiomycetidae</taxon>
        <taxon>Eurotiales</taxon>
        <taxon>Aspergillaceae</taxon>
        <taxon>Penicillium</taxon>
    </lineage>
</organism>
<proteinExistence type="predicted"/>
<reference evidence="1 2" key="1">
    <citation type="submission" date="2015-08" db="EMBL/GenBank/DDBJ databases">
        <title>Genome sequencing of Penicillium nordicum.</title>
        <authorList>
            <person name="Nguyen H.D."/>
            <person name="Seifert K.A."/>
        </authorList>
    </citation>
    <scope>NUCLEOTIDE SEQUENCE [LARGE SCALE GENOMIC DNA]</scope>
    <source>
        <strain evidence="1 2">DAOMC 185683</strain>
    </source>
</reference>
<evidence type="ECO:0000313" key="1">
    <source>
        <dbReference type="EMBL" id="KOS44221.1"/>
    </source>
</evidence>
<gene>
    <name evidence="1" type="ORF">ACN38_g4849</name>
</gene>
<dbReference type="Proteomes" id="UP000037696">
    <property type="component" value="Unassembled WGS sequence"/>
</dbReference>
<protein>
    <submittedName>
        <fullName evidence="1">Uncharacterized protein</fullName>
    </submittedName>
</protein>
<keyword evidence="2" id="KW-1185">Reference proteome</keyword>
<dbReference type="EMBL" id="LHQQ01000065">
    <property type="protein sequence ID" value="KOS44221.1"/>
    <property type="molecule type" value="Genomic_DNA"/>
</dbReference>
<name>A0A0M8PAR5_9EURO</name>
<comment type="caution">
    <text evidence="1">The sequence shown here is derived from an EMBL/GenBank/DDBJ whole genome shotgun (WGS) entry which is preliminary data.</text>
</comment>
<sequence>MKENCYCNFPLSELTPPCLIFQASIPTAYRLAHHLASPPSPWLYPIRSTVVAGCHLTLCDRTCGLPLSACLSDSGYKCPAPPIYKVSFFLFHPLIVFLVHNTTYL</sequence>
<accession>A0A0M8PAR5</accession>
<dbReference type="AlphaFoldDB" id="A0A0M8PAR5"/>
<evidence type="ECO:0000313" key="2">
    <source>
        <dbReference type="Proteomes" id="UP000037696"/>
    </source>
</evidence>